<feature type="transmembrane region" description="Helical" evidence="8">
    <location>
        <begin position="159"/>
        <end position="180"/>
    </location>
</feature>
<dbReference type="PANTHER" id="PTHR23502:SF137">
    <property type="entry name" value="MAJOR FACILITATOR SUPERFAMILY (MFS) TRANSPORTER-RELATED"/>
    <property type="match status" value="1"/>
</dbReference>
<keyword evidence="12" id="KW-1185">Reference proteome</keyword>
<feature type="transmembrane region" description="Helical" evidence="8">
    <location>
        <begin position="279"/>
        <end position="298"/>
    </location>
</feature>
<evidence type="ECO:0000256" key="5">
    <source>
        <dbReference type="ARBA" id="ARBA00022692"/>
    </source>
</evidence>
<feature type="transmembrane region" description="Helical" evidence="8">
    <location>
        <begin position="50"/>
        <end position="67"/>
    </location>
</feature>
<comment type="caution">
    <text evidence="11">The sequence shown here is derived from an EMBL/GenBank/DDBJ whole genome shotgun (WGS) entry which is preliminary data.</text>
</comment>
<evidence type="ECO:0000313" key="12">
    <source>
        <dbReference type="Proteomes" id="UP000051139"/>
    </source>
</evidence>
<dbReference type="PATRIC" id="fig|348151.3.peg.207"/>
<comment type="similarity">
    <text evidence="2 8">Belongs to the major facilitator superfamily. Bcr/CmlA family.</text>
</comment>
<accession>A0A0R2LDG0</accession>
<evidence type="ECO:0000256" key="2">
    <source>
        <dbReference type="ARBA" id="ARBA00006236"/>
    </source>
</evidence>
<comment type="caution">
    <text evidence="8">Lacks conserved residue(s) required for the propagation of feature annotation.</text>
</comment>
<evidence type="ECO:0000313" key="10">
    <source>
        <dbReference type="EMBL" id="GEK28587.1"/>
    </source>
</evidence>
<keyword evidence="7 8" id="KW-0472">Membrane</keyword>
<keyword evidence="3 8" id="KW-0813">Transport</keyword>
<evidence type="ECO:0000313" key="13">
    <source>
        <dbReference type="Proteomes" id="UP000321429"/>
    </source>
</evidence>
<keyword evidence="6 8" id="KW-1133">Transmembrane helix</keyword>
<evidence type="ECO:0000259" key="9">
    <source>
        <dbReference type="PROSITE" id="PS50850"/>
    </source>
</evidence>
<dbReference type="Proteomes" id="UP000051139">
    <property type="component" value="Unassembled WGS sequence"/>
</dbReference>
<feature type="transmembrane region" description="Helical" evidence="8">
    <location>
        <begin position="134"/>
        <end position="153"/>
    </location>
</feature>
<keyword evidence="5 8" id="KW-0812">Transmembrane</keyword>
<dbReference type="Gene3D" id="1.20.1720.10">
    <property type="entry name" value="Multidrug resistance protein D"/>
    <property type="match status" value="1"/>
</dbReference>
<evidence type="ECO:0000256" key="8">
    <source>
        <dbReference type="RuleBase" id="RU365088"/>
    </source>
</evidence>
<proteinExistence type="inferred from homology"/>
<feature type="transmembrane region" description="Helical" evidence="8">
    <location>
        <begin position="76"/>
        <end position="95"/>
    </location>
</feature>
<dbReference type="OrthoDB" id="9816041at2"/>
<dbReference type="InterPro" id="IPR036259">
    <property type="entry name" value="MFS_trans_sf"/>
</dbReference>
<gene>
    <name evidence="11" type="ORF">IV55_GL000204</name>
    <name evidence="10" type="ORF">LSI01_08980</name>
</gene>
<feature type="transmembrane region" description="Helical" evidence="8">
    <location>
        <begin position="336"/>
        <end position="359"/>
    </location>
</feature>
<dbReference type="PRINTS" id="PR01036">
    <property type="entry name" value="TCRTETB"/>
</dbReference>
<evidence type="ECO:0000256" key="7">
    <source>
        <dbReference type="ARBA" id="ARBA00023136"/>
    </source>
</evidence>
<dbReference type="PROSITE" id="PS50850">
    <property type="entry name" value="MFS"/>
    <property type="match status" value="1"/>
</dbReference>
<dbReference type="STRING" id="348151.IV55_GL000204"/>
<dbReference type="GO" id="GO:0005886">
    <property type="term" value="C:plasma membrane"/>
    <property type="evidence" value="ECO:0007669"/>
    <property type="project" value="UniProtKB-SubCell"/>
</dbReference>
<dbReference type="InterPro" id="IPR020846">
    <property type="entry name" value="MFS_dom"/>
</dbReference>
<evidence type="ECO:0000256" key="4">
    <source>
        <dbReference type="ARBA" id="ARBA00022475"/>
    </source>
</evidence>
<comment type="subcellular location">
    <subcellularLocation>
        <location evidence="1 8">Cell membrane</location>
        <topology evidence="1 8">Multi-pass membrane protein</topology>
    </subcellularLocation>
</comment>
<dbReference type="SUPFAM" id="SSF103473">
    <property type="entry name" value="MFS general substrate transporter"/>
    <property type="match status" value="1"/>
</dbReference>
<reference evidence="10 13" key="2">
    <citation type="submission" date="2019-07" db="EMBL/GenBank/DDBJ databases">
        <title>Whole genome shotgun sequence of Lactobacillus siliginis NBRC 101315.</title>
        <authorList>
            <person name="Hosoyama A."/>
            <person name="Uohara A."/>
            <person name="Ohji S."/>
            <person name="Ichikawa N."/>
        </authorList>
    </citation>
    <scope>NUCLEOTIDE SEQUENCE [LARGE SCALE GENOMIC DNA]</scope>
    <source>
        <strain evidence="10 13">NBRC 101315</strain>
    </source>
</reference>
<dbReference type="Pfam" id="PF07690">
    <property type="entry name" value="MFS_1"/>
    <property type="match status" value="1"/>
</dbReference>
<evidence type="ECO:0000256" key="1">
    <source>
        <dbReference type="ARBA" id="ARBA00004651"/>
    </source>
</evidence>
<feature type="transmembrane region" description="Helical" evidence="8">
    <location>
        <begin position="365"/>
        <end position="384"/>
    </location>
</feature>
<feature type="transmembrane region" description="Helical" evidence="8">
    <location>
        <begin position="253"/>
        <end position="272"/>
    </location>
</feature>
<reference evidence="11 12" key="1">
    <citation type="journal article" date="2015" name="Genome Announc.">
        <title>Expanding the biotechnology potential of lactobacilli through comparative genomics of 213 strains and associated genera.</title>
        <authorList>
            <person name="Sun Z."/>
            <person name="Harris H.M."/>
            <person name="McCann A."/>
            <person name="Guo C."/>
            <person name="Argimon S."/>
            <person name="Zhang W."/>
            <person name="Yang X."/>
            <person name="Jeffery I.B."/>
            <person name="Cooney J.C."/>
            <person name="Kagawa T.F."/>
            <person name="Liu W."/>
            <person name="Song Y."/>
            <person name="Salvetti E."/>
            <person name="Wrobel A."/>
            <person name="Rasinkangas P."/>
            <person name="Parkhill J."/>
            <person name="Rea M.C."/>
            <person name="O'Sullivan O."/>
            <person name="Ritari J."/>
            <person name="Douillard F.P."/>
            <person name="Paul Ross R."/>
            <person name="Yang R."/>
            <person name="Briner A.E."/>
            <person name="Felis G.E."/>
            <person name="de Vos W.M."/>
            <person name="Barrangou R."/>
            <person name="Klaenhammer T.R."/>
            <person name="Caufield P.W."/>
            <person name="Cui Y."/>
            <person name="Zhang H."/>
            <person name="O'Toole P.W."/>
        </authorList>
    </citation>
    <scope>NUCLEOTIDE SEQUENCE [LARGE SCALE GENOMIC DNA]</scope>
    <source>
        <strain evidence="11 12">DSM 22696</strain>
    </source>
</reference>
<dbReference type="PANTHER" id="PTHR23502">
    <property type="entry name" value="MAJOR FACILITATOR SUPERFAMILY"/>
    <property type="match status" value="1"/>
</dbReference>
<dbReference type="EMBL" id="JQCB01000001">
    <property type="protein sequence ID" value="KRN97276.1"/>
    <property type="molecule type" value="Genomic_DNA"/>
</dbReference>
<organism evidence="11 12">
    <name type="scientific">Furfurilactobacillus siliginis</name>
    <dbReference type="NCBI Taxonomy" id="348151"/>
    <lineage>
        <taxon>Bacteria</taxon>
        <taxon>Bacillati</taxon>
        <taxon>Bacillota</taxon>
        <taxon>Bacilli</taxon>
        <taxon>Lactobacillales</taxon>
        <taxon>Lactobacillaceae</taxon>
        <taxon>Furfurilactobacillus</taxon>
    </lineage>
</organism>
<sequence length="390" mass="42460">MKNVRHSVSSILIIICLVGFPQISESIFTPSLPALSQALMVSAKTSQLTMSSYFIAFAIGVVFWGWLSDRFGRRPAMLLGIAVYFLGNIGLLLAPSFGWLLLFRLAQSFGASSGSVVTQTIMRESFYGVRATKVFAAVTAAMALSPALGPLIGGLLQTYYGYKSVFSFLIIMAVSLLLYAGFRLPETRISAVQTPMKKGQFWTLVKRLLTDKTVWVYAILISGINGILFSYYAEAPFIFIDHFKLTPITYGTLGLALAFANIFGAITVNRLIMNHTAIAVTRIGLTTAVIGSVLLVGASVVNQFGWMVLFIFVVFYGLNITLPMALQLALVGYGDVIGLASGLFSFGYYLLISLLTYLMSALHTGAITVLPVYILVLVIIMLLGHTRIKE</sequence>
<feature type="transmembrane region" description="Helical" evidence="8">
    <location>
        <begin position="214"/>
        <end position="233"/>
    </location>
</feature>
<dbReference type="RefSeq" id="WP_057808537.1">
    <property type="nucleotide sequence ID" value="NZ_BJUD01000013.1"/>
</dbReference>
<protein>
    <recommendedName>
        <fullName evidence="8">Bcr/CflA family efflux transporter</fullName>
    </recommendedName>
</protein>
<feature type="domain" description="Major facilitator superfamily (MFS) profile" evidence="9">
    <location>
        <begin position="10"/>
        <end position="389"/>
    </location>
</feature>
<dbReference type="CDD" id="cd17320">
    <property type="entry name" value="MFS_MdfA_MDR_like"/>
    <property type="match status" value="1"/>
</dbReference>
<dbReference type="InterPro" id="IPR011701">
    <property type="entry name" value="MFS"/>
</dbReference>
<dbReference type="EMBL" id="BJUD01000013">
    <property type="protein sequence ID" value="GEK28587.1"/>
    <property type="molecule type" value="Genomic_DNA"/>
</dbReference>
<evidence type="ECO:0000256" key="6">
    <source>
        <dbReference type="ARBA" id="ARBA00022989"/>
    </source>
</evidence>
<evidence type="ECO:0000313" key="11">
    <source>
        <dbReference type="EMBL" id="KRN97276.1"/>
    </source>
</evidence>
<keyword evidence="4 8" id="KW-1003">Cell membrane</keyword>
<feature type="transmembrane region" description="Helical" evidence="8">
    <location>
        <begin position="304"/>
        <end position="324"/>
    </location>
</feature>
<dbReference type="Proteomes" id="UP000321429">
    <property type="component" value="Unassembled WGS sequence"/>
</dbReference>
<dbReference type="AlphaFoldDB" id="A0A0R2LDG0"/>
<dbReference type="InterPro" id="IPR004812">
    <property type="entry name" value="Efflux_drug-R_Bcr/CmlA"/>
</dbReference>
<name>A0A0R2LDG0_9LACO</name>
<dbReference type="GO" id="GO:0042910">
    <property type="term" value="F:xenobiotic transmembrane transporter activity"/>
    <property type="evidence" value="ECO:0007669"/>
    <property type="project" value="InterPro"/>
</dbReference>
<dbReference type="NCBIfam" id="TIGR00710">
    <property type="entry name" value="efflux_Bcr_CflA"/>
    <property type="match status" value="1"/>
</dbReference>
<evidence type="ECO:0000256" key="3">
    <source>
        <dbReference type="ARBA" id="ARBA00022448"/>
    </source>
</evidence>
<dbReference type="GO" id="GO:1990961">
    <property type="term" value="P:xenobiotic detoxification by transmembrane export across the plasma membrane"/>
    <property type="evidence" value="ECO:0007669"/>
    <property type="project" value="InterPro"/>
</dbReference>